<keyword evidence="2" id="KW-1185">Reference proteome</keyword>
<dbReference type="EMBL" id="BGZK01000480">
    <property type="protein sequence ID" value="GBP46244.1"/>
    <property type="molecule type" value="Genomic_DNA"/>
</dbReference>
<evidence type="ECO:0000313" key="1">
    <source>
        <dbReference type="EMBL" id="GBP46244.1"/>
    </source>
</evidence>
<gene>
    <name evidence="1" type="ORF">EVAR_30373_1</name>
</gene>
<protein>
    <submittedName>
        <fullName evidence="1">Uncharacterized protein</fullName>
    </submittedName>
</protein>
<dbReference type="Proteomes" id="UP000299102">
    <property type="component" value="Unassembled WGS sequence"/>
</dbReference>
<name>A0A4C1W7U6_EUMVA</name>
<evidence type="ECO:0000313" key="2">
    <source>
        <dbReference type="Proteomes" id="UP000299102"/>
    </source>
</evidence>
<dbReference type="AlphaFoldDB" id="A0A4C1W7U6"/>
<sequence length="137" mass="15317">MPNAAFEFKCQKRQTIRALGAPNHTNRVYAPNSNDVCVCVCVCVCVFLIYVYKQAEVNARTAAESAAPPRCRDGNTGIRIKTCPRVEKATLIPASLILRFEPDLSRGVARDADPRNLTKTFCHLPSRPSYLKFKLEM</sequence>
<accession>A0A4C1W7U6</accession>
<comment type="caution">
    <text evidence="1">The sequence shown here is derived from an EMBL/GenBank/DDBJ whole genome shotgun (WGS) entry which is preliminary data.</text>
</comment>
<reference evidence="1 2" key="1">
    <citation type="journal article" date="2019" name="Commun. Biol.">
        <title>The bagworm genome reveals a unique fibroin gene that provides high tensile strength.</title>
        <authorList>
            <person name="Kono N."/>
            <person name="Nakamura H."/>
            <person name="Ohtoshi R."/>
            <person name="Tomita M."/>
            <person name="Numata K."/>
            <person name="Arakawa K."/>
        </authorList>
    </citation>
    <scope>NUCLEOTIDE SEQUENCE [LARGE SCALE GENOMIC DNA]</scope>
</reference>
<proteinExistence type="predicted"/>
<organism evidence="1 2">
    <name type="scientific">Eumeta variegata</name>
    <name type="common">Bagworm moth</name>
    <name type="synonym">Eumeta japonica</name>
    <dbReference type="NCBI Taxonomy" id="151549"/>
    <lineage>
        <taxon>Eukaryota</taxon>
        <taxon>Metazoa</taxon>
        <taxon>Ecdysozoa</taxon>
        <taxon>Arthropoda</taxon>
        <taxon>Hexapoda</taxon>
        <taxon>Insecta</taxon>
        <taxon>Pterygota</taxon>
        <taxon>Neoptera</taxon>
        <taxon>Endopterygota</taxon>
        <taxon>Lepidoptera</taxon>
        <taxon>Glossata</taxon>
        <taxon>Ditrysia</taxon>
        <taxon>Tineoidea</taxon>
        <taxon>Psychidae</taxon>
        <taxon>Oiketicinae</taxon>
        <taxon>Eumeta</taxon>
    </lineage>
</organism>